<name>A0A9N9BZG5_9GLOM</name>
<dbReference type="InterPro" id="IPR051667">
    <property type="entry name" value="Archaeal_ATPase_domain"/>
</dbReference>
<dbReference type="PANTHER" id="PTHR37096:SF1">
    <property type="entry name" value="AAA+ ATPASE DOMAIN-CONTAINING PROTEIN"/>
    <property type="match status" value="1"/>
</dbReference>
<accession>A0A9N9BZG5</accession>
<keyword evidence="1" id="KW-0812">Transmembrane</keyword>
<reference evidence="2" key="1">
    <citation type="submission" date="2021-06" db="EMBL/GenBank/DDBJ databases">
        <authorList>
            <person name="Kallberg Y."/>
            <person name="Tangrot J."/>
            <person name="Rosling A."/>
        </authorList>
    </citation>
    <scope>NUCLEOTIDE SEQUENCE</scope>
    <source>
        <strain evidence="2">AZ414A</strain>
    </source>
</reference>
<dbReference type="OrthoDB" id="2417260at2759"/>
<dbReference type="Gene3D" id="3.40.50.300">
    <property type="entry name" value="P-loop containing nucleotide triphosphate hydrolases"/>
    <property type="match status" value="1"/>
</dbReference>
<keyword evidence="3" id="KW-1185">Reference proteome</keyword>
<dbReference type="SUPFAM" id="SSF52540">
    <property type="entry name" value="P-loop containing nucleoside triphosphate hydrolases"/>
    <property type="match status" value="1"/>
</dbReference>
<keyword evidence="1" id="KW-0472">Membrane</keyword>
<evidence type="ECO:0000313" key="2">
    <source>
        <dbReference type="EMBL" id="CAG8581426.1"/>
    </source>
</evidence>
<dbReference type="AlphaFoldDB" id="A0A9N9BZG5"/>
<protein>
    <submittedName>
        <fullName evidence="2">7927_t:CDS:1</fullName>
    </submittedName>
</protein>
<organism evidence="2 3">
    <name type="scientific">Diversispora eburnea</name>
    <dbReference type="NCBI Taxonomy" id="1213867"/>
    <lineage>
        <taxon>Eukaryota</taxon>
        <taxon>Fungi</taxon>
        <taxon>Fungi incertae sedis</taxon>
        <taxon>Mucoromycota</taxon>
        <taxon>Glomeromycotina</taxon>
        <taxon>Glomeromycetes</taxon>
        <taxon>Diversisporales</taxon>
        <taxon>Diversisporaceae</taxon>
        <taxon>Diversispora</taxon>
    </lineage>
</organism>
<evidence type="ECO:0000256" key="1">
    <source>
        <dbReference type="SAM" id="Phobius"/>
    </source>
</evidence>
<evidence type="ECO:0000313" key="3">
    <source>
        <dbReference type="Proteomes" id="UP000789706"/>
    </source>
</evidence>
<comment type="caution">
    <text evidence="2">The sequence shown here is derived from an EMBL/GenBank/DDBJ whole genome shotgun (WGS) entry which is preliminary data.</text>
</comment>
<keyword evidence="1" id="KW-1133">Transmembrane helix</keyword>
<proteinExistence type="predicted"/>
<gene>
    <name evidence="2" type="ORF">DEBURN_LOCUS8591</name>
</gene>
<feature type="transmembrane region" description="Helical" evidence="1">
    <location>
        <begin position="91"/>
        <end position="118"/>
    </location>
</feature>
<dbReference type="EMBL" id="CAJVPK010001310">
    <property type="protein sequence ID" value="CAG8581426.1"/>
    <property type="molecule type" value="Genomic_DNA"/>
</dbReference>
<dbReference type="InterPro" id="IPR027417">
    <property type="entry name" value="P-loop_NTPase"/>
</dbReference>
<dbReference type="PANTHER" id="PTHR37096">
    <property type="entry name" value="YALI0E33429P"/>
    <property type="match status" value="1"/>
</dbReference>
<sequence>MLIFGLTKRLSTSGSRISNTLRSGRVTRCITQVTRENIFFNRKRELVKFKNAFSAILELHAILGPPSTGKTTLIHEQLEQGEVKPFSERKLLLMMSVSCLMILVMLSQIGPVPLILVIDEANMFSQLEVSEDNVKAYDFLIHIYCLVLQIPHATPYVVGGLIKEEAEEYFEKHVLPRYDSEFSIYESEYNDRGFILENDLTKMIGFDQVNSLVDYNFLHRRPTARFANDIIDPPNKIIQTRLR</sequence>
<dbReference type="Proteomes" id="UP000789706">
    <property type="component" value="Unassembled WGS sequence"/>
</dbReference>